<reference evidence="1 2" key="1">
    <citation type="submission" date="2007-08" db="EMBL/GenBank/DDBJ databases">
        <authorList>
            <consortium name="The Vibrio harveyi Genome Sequencing Project"/>
            <person name="Bassler B."/>
            <person name="Clifton S.W."/>
            <person name="Fulton L."/>
            <person name="Delehaunty K."/>
            <person name="Fronick C."/>
            <person name="Harrison M."/>
            <person name="Markivic C."/>
            <person name="Fulton R."/>
            <person name="Tin-Wollam A.-M."/>
            <person name="Shah N."/>
            <person name="Pepin K."/>
            <person name="Nash W."/>
            <person name="Thiruvilangam P."/>
            <person name="Bhonagiri V."/>
            <person name="Waters C."/>
            <person name="Tu K.C."/>
            <person name="Irgon J."/>
            <person name="Wilson R.K."/>
        </authorList>
    </citation>
    <scope>NUCLEOTIDE SEQUENCE [LARGE SCALE GENOMIC DNA]</scope>
    <source>
        <strain evidence="2">ATCC BAA-1116 / BB120</strain>
    </source>
</reference>
<dbReference type="KEGG" id="vha:VIBHAR_06316"/>
<proteinExistence type="predicted"/>
<evidence type="ECO:0000313" key="2">
    <source>
        <dbReference type="Proteomes" id="UP000008152"/>
    </source>
</evidence>
<accession>A7N6F8</accession>
<gene>
    <name evidence="1" type="ordered locus">VIBHAR_06316</name>
</gene>
<dbReference type="PATRIC" id="fig|338187.36.peg.5174"/>
<name>A7N6F8_VIBC1</name>
<dbReference type="Proteomes" id="UP000008152">
    <property type="component" value="Chromosome II"/>
</dbReference>
<dbReference type="AlphaFoldDB" id="A7N6F8"/>
<sequence length="36" mass="4234">MVAIHVSLWRDSFTSRSNIITIYQATVRPYTPLMQH</sequence>
<dbReference type="EMBL" id="CP000790">
    <property type="protein sequence ID" value="ABU74207.1"/>
    <property type="molecule type" value="Genomic_DNA"/>
</dbReference>
<evidence type="ECO:0000313" key="1">
    <source>
        <dbReference type="EMBL" id="ABU74207.1"/>
    </source>
</evidence>
<organism evidence="1 2">
    <name type="scientific">Vibrio campbellii (strain ATCC BAA-1116)</name>
    <dbReference type="NCBI Taxonomy" id="2902295"/>
    <lineage>
        <taxon>Bacteria</taxon>
        <taxon>Pseudomonadati</taxon>
        <taxon>Pseudomonadota</taxon>
        <taxon>Gammaproteobacteria</taxon>
        <taxon>Vibrionales</taxon>
        <taxon>Vibrionaceae</taxon>
        <taxon>Vibrio</taxon>
    </lineage>
</organism>
<protein>
    <submittedName>
        <fullName evidence="1">Uncharacterized protein</fullName>
    </submittedName>
</protein>